<dbReference type="PANTHER" id="PTHR23026">
    <property type="entry name" value="NADPH NITROREDUCTASE"/>
    <property type="match status" value="1"/>
</dbReference>
<protein>
    <recommendedName>
        <fullName evidence="1">Nitroreductase domain-containing protein</fullName>
    </recommendedName>
</protein>
<sequence>KLILDAANWAPSARNQQPWRFIVIKDKKILFNMADAVNKKLDIIEKKAQEDKNDKLLKKSSRYRGPFTFFKSAPLTIAVVMAEYEGTGLAAKVGVDASKFSSSLQSVSAAIQNFLLATHALGYGSCWMTGPLIAEPEISDILKVKKEEQLVALLPLGKYSLAPKAKPRKTVEQVTTFIE</sequence>
<dbReference type="InterPro" id="IPR050627">
    <property type="entry name" value="Nitroreductase/BluB"/>
</dbReference>
<comment type="caution">
    <text evidence="2">The sequence shown here is derived from an EMBL/GenBank/DDBJ whole genome shotgun (WGS) entry which is preliminary data.</text>
</comment>
<dbReference type="PANTHER" id="PTHR23026:SF123">
    <property type="entry name" value="NAD(P)H NITROREDUCTASE RV3131-RELATED"/>
    <property type="match status" value="1"/>
</dbReference>
<dbReference type="Gene3D" id="3.40.109.10">
    <property type="entry name" value="NADH Oxidase"/>
    <property type="match status" value="1"/>
</dbReference>
<proteinExistence type="predicted"/>
<feature type="non-terminal residue" evidence="2">
    <location>
        <position position="1"/>
    </location>
</feature>
<feature type="domain" description="Nitroreductase" evidence="1">
    <location>
        <begin position="3"/>
        <end position="158"/>
    </location>
</feature>
<dbReference type="Pfam" id="PF00881">
    <property type="entry name" value="Nitroreductase"/>
    <property type="match status" value="1"/>
</dbReference>
<organism evidence="2">
    <name type="scientific">marine sediment metagenome</name>
    <dbReference type="NCBI Taxonomy" id="412755"/>
    <lineage>
        <taxon>unclassified sequences</taxon>
        <taxon>metagenomes</taxon>
        <taxon>ecological metagenomes</taxon>
    </lineage>
</organism>
<evidence type="ECO:0000313" key="2">
    <source>
        <dbReference type="EMBL" id="KKM77430.1"/>
    </source>
</evidence>
<dbReference type="GO" id="GO:0016491">
    <property type="term" value="F:oxidoreductase activity"/>
    <property type="evidence" value="ECO:0007669"/>
    <property type="project" value="InterPro"/>
</dbReference>
<dbReference type="SUPFAM" id="SSF55469">
    <property type="entry name" value="FMN-dependent nitroreductase-like"/>
    <property type="match status" value="1"/>
</dbReference>
<dbReference type="InterPro" id="IPR029479">
    <property type="entry name" value="Nitroreductase"/>
</dbReference>
<dbReference type="InterPro" id="IPR000415">
    <property type="entry name" value="Nitroreductase-like"/>
</dbReference>
<dbReference type="EMBL" id="LAZR01008643">
    <property type="protein sequence ID" value="KKM77430.1"/>
    <property type="molecule type" value="Genomic_DNA"/>
</dbReference>
<accession>A0A0F9MKU7</accession>
<name>A0A0F9MKU7_9ZZZZ</name>
<gene>
    <name evidence="2" type="ORF">LCGC14_1370170</name>
</gene>
<dbReference type="AlphaFoldDB" id="A0A0F9MKU7"/>
<evidence type="ECO:0000259" key="1">
    <source>
        <dbReference type="Pfam" id="PF00881"/>
    </source>
</evidence>
<reference evidence="2" key="1">
    <citation type="journal article" date="2015" name="Nature">
        <title>Complex archaea that bridge the gap between prokaryotes and eukaryotes.</title>
        <authorList>
            <person name="Spang A."/>
            <person name="Saw J.H."/>
            <person name="Jorgensen S.L."/>
            <person name="Zaremba-Niedzwiedzka K."/>
            <person name="Martijn J."/>
            <person name="Lind A.E."/>
            <person name="van Eijk R."/>
            <person name="Schleper C."/>
            <person name="Guy L."/>
            <person name="Ettema T.J."/>
        </authorList>
    </citation>
    <scope>NUCLEOTIDE SEQUENCE</scope>
</reference>